<keyword evidence="3" id="KW-1185">Reference proteome</keyword>
<organism evidence="2 3">
    <name type="scientific">Polyplosphaeria fusca</name>
    <dbReference type="NCBI Taxonomy" id="682080"/>
    <lineage>
        <taxon>Eukaryota</taxon>
        <taxon>Fungi</taxon>
        <taxon>Dikarya</taxon>
        <taxon>Ascomycota</taxon>
        <taxon>Pezizomycotina</taxon>
        <taxon>Dothideomycetes</taxon>
        <taxon>Pleosporomycetidae</taxon>
        <taxon>Pleosporales</taxon>
        <taxon>Tetraplosphaeriaceae</taxon>
        <taxon>Polyplosphaeria</taxon>
    </lineage>
</organism>
<name>A0A9P4V2V0_9PLEO</name>
<proteinExistence type="predicted"/>
<evidence type="ECO:0000313" key="3">
    <source>
        <dbReference type="Proteomes" id="UP000799444"/>
    </source>
</evidence>
<dbReference type="OrthoDB" id="10543724at2759"/>
<reference evidence="2" key="1">
    <citation type="journal article" date="2020" name="Stud. Mycol.">
        <title>101 Dothideomycetes genomes: a test case for predicting lifestyles and emergence of pathogens.</title>
        <authorList>
            <person name="Haridas S."/>
            <person name="Albert R."/>
            <person name="Binder M."/>
            <person name="Bloem J."/>
            <person name="Labutti K."/>
            <person name="Salamov A."/>
            <person name="Andreopoulos B."/>
            <person name="Baker S."/>
            <person name="Barry K."/>
            <person name="Bills G."/>
            <person name="Bluhm B."/>
            <person name="Cannon C."/>
            <person name="Castanera R."/>
            <person name="Culley D."/>
            <person name="Daum C."/>
            <person name="Ezra D."/>
            <person name="Gonzalez J."/>
            <person name="Henrissat B."/>
            <person name="Kuo A."/>
            <person name="Liang C."/>
            <person name="Lipzen A."/>
            <person name="Lutzoni F."/>
            <person name="Magnuson J."/>
            <person name="Mondo S."/>
            <person name="Nolan M."/>
            <person name="Ohm R."/>
            <person name="Pangilinan J."/>
            <person name="Park H.-J."/>
            <person name="Ramirez L."/>
            <person name="Alfaro M."/>
            <person name="Sun H."/>
            <person name="Tritt A."/>
            <person name="Yoshinaga Y."/>
            <person name="Zwiers L.-H."/>
            <person name="Turgeon B."/>
            <person name="Goodwin S."/>
            <person name="Spatafora J."/>
            <person name="Crous P."/>
            <person name="Grigoriev I."/>
        </authorList>
    </citation>
    <scope>NUCLEOTIDE SEQUENCE</scope>
    <source>
        <strain evidence="2">CBS 125425</strain>
    </source>
</reference>
<dbReference type="AlphaFoldDB" id="A0A9P4V2V0"/>
<feature type="compositionally biased region" description="Basic residues" evidence="1">
    <location>
        <begin position="7"/>
        <end position="21"/>
    </location>
</feature>
<evidence type="ECO:0000256" key="1">
    <source>
        <dbReference type="SAM" id="MobiDB-lite"/>
    </source>
</evidence>
<dbReference type="Proteomes" id="UP000799444">
    <property type="component" value="Unassembled WGS sequence"/>
</dbReference>
<comment type="caution">
    <text evidence="2">The sequence shown here is derived from an EMBL/GenBank/DDBJ whole genome shotgun (WGS) entry which is preliminary data.</text>
</comment>
<accession>A0A9P4V2V0</accession>
<sequence length="272" mass="30989">MTTIQRQRVKRVKRGGRRSRAKPQMTRELSWGHFKTQIREKAKVEGIVLDKKEISTRAKAALNQTIRNGEQGARLMESDEDDEDNVMCGSSKDIPKNPGLYGKNGVKIEQWRTEIAQKEEGLRVAERSLINKVQAGDKIKVHNADAGIWGLYSSEYLSIGSNYAPPQWTRPNMFFEQLHGNRWSAWIHFPLTSFQTAPQKFPKYASSNALIASTQEYEFVKGKEVTYVHIAFLGDGFMKLRVPRSMVTKALVGKVVEDDKDDMITFSGMQYI</sequence>
<gene>
    <name evidence="2" type="ORF">EJ04DRAFT_561241</name>
</gene>
<dbReference type="EMBL" id="ML996113">
    <property type="protein sequence ID" value="KAF2737817.1"/>
    <property type="molecule type" value="Genomic_DNA"/>
</dbReference>
<feature type="region of interest" description="Disordered" evidence="1">
    <location>
        <begin position="1"/>
        <end position="26"/>
    </location>
</feature>
<evidence type="ECO:0000313" key="2">
    <source>
        <dbReference type="EMBL" id="KAF2737817.1"/>
    </source>
</evidence>
<protein>
    <submittedName>
        <fullName evidence="2">Uncharacterized protein</fullName>
    </submittedName>
</protein>